<organism evidence="2">
    <name type="scientific">Kuenenia stuttgartiensis</name>
    <dbReference type="NCBI Taxonomy" id="174633"/>
    <lineage>
        <taxon>Bacteria</taxon>
        <taxon>Pseudomonadati</taxon>
        <taxon>Planctomycetota</taxon>
        <taxon>Candidatus Brocadiia</taxon>
        <taxon>Candidatus Brocadiales</taxon>
        <taxon>Candidatus Brocadiaceae</taxon>
        <taxon>Candidatus Kuenenia</taxon>
    </lineage>
</organism>
<evidence type="ECO:0000313" key="2">
    <source>
        <dbReference type="EMBL" id="CAJ71501.1"/>
    </source>
</evidence>
<dbReference type="AlphaFoldDB" id="Q1PWA4"/>
<reference evidence="2" key="1">
    <citation type="journal article" date="2006" name="Nature">
        <title>Deciphering the evolution and metabolism of an anammox bacterium from a community genome.</title>
        <authorList>
            <person name="Strous M."/>
            <person name="Pelletier E."/>
            <person name="Mangenot S."/>
            <person name="Rattei T."/>
            <person name="Lehner A."/>
            <person name="Taylor M.W."/>
            <person name="Horn M."/>
            <person name="Daims H."/>
            <person name="Bartol-Mavel D."/>
            <person name="Wincker P."/>
            <person name="Barbe V."/>
            <person name="Fonknechten N."/>
            <person name="Vallenet D."/>
            <person name="Segurens B."/>
            <person name="Schenowitz-Truong C."/>
            <person name="Medigue C."/>
            <person name="Collingro A."/>
            <person name="Snel B."/>
            <person name="Dutilh B.E."/>
            <person name="OpDenCamp H.J.M."/>
            <person name="vanDerDrift C."/>
            <person name="Cirpus I."/>
            <person name="vanDePas-Schoonen K.T."/>
            <person name="Harhangi H.R."/>
            <person name="vanNiftrik L."/>
            <person name="Schmid M."/>
            <person name="Keltjens J."/>
            <person name="vanDeVossenberg J."/>
            <person name="Kartal B."/>
            <person name="Meier H."/>
            <person name="Frishman D."/>
            <person name="Huynen M.A."/>
            <person name="Mewes H."/>
            <person name="Weissenbach J."/>
            <person name="Jetten M.S.M."/>
            <person name="Wagner M."/>
            <person name="LePaslier D."/>
        </authorList>
    </citation>
    <scope>NUCLEOTIDE SEQUENCE</scope>
</reference>
<evidence type="ECO:0000256" key="1">
    <source>
        <dbReference type="SAM" id="MobiDB-lite"/>
    </source>
</evidence>
<accession>Q1PWA4</accession>
<gene>
    <name evidence="2" type="ORF">kustc0756</name>
</gene>
<protein>
    <submittedName>
        <fullName evidence="2">Uncharacterized protein</fullName>
    </submittedName>
</protein>
<sequence>MLWTRKTKKNEREPSDRTREGAAFENKYRICCADCLNLLCVFVYPDYLQSSFCCRA</sequence>
<feature type="compositionally biased region" description="Basic and acidic residues" evidence="1">
    <location>
        <begin position="10"/>
        <end position="20"/>
    </location>
</feature>
<proteinExistence type="predicted"/>
<name>Q1PWA4_KUEST</name>
<reference evidence="2" key="2">
    <citation type="submission" date="2006-01" db="EMBL/GenBank/DDBJ databases">
        <authorList>
            <person name="Genoscope"/>
        </authorList>
    </citation>
    <scope>NUCLEOTIDE SEQUENCE</scope>
</reference>
<dbReference type="EMBL" id="CT573073">
    <property type="protein sequence ID" value="CAJ71501.1"/>
    <property type="molecule type" value="Genomic_DNA"/>
</dbReference>
<feature type="region of interest" description="Disordered" evidence="1">
    <location>
        <begin position="1"/>
        <end position="20"/>
    </location>
</feature>